<dbReference type="RefSeq" id="WP_087144346.1">
    <property type="nucleotide sequence ID" value="NZ_FUKI01000132.1"/>
</dbReference>
<accession>A0A1R4HE64</accession>
<evidence type="ECO:0000313" key="3">
    <source>
        <dbReference type="Proteomes" id="UP000195667"/>
    </source>
</evidence>
<keyword evidence="3" id="KW-1185">Reference proteome</keyword>
<dbReference type="EMBL" id="FUKI01000132">
    <property type="protein sequence ID" value="SJM94522.1"/>
    <property type="molecule type" value="Genomic_DNA"/>
</dbReference>
<organism evidence="2 3">
    <name type="scientific">Crenothrix polyspora</name>
    <dbReference type="NCBI Taxonomy" id="360316"/>
    <lineage>
        <taxon>Bacteria</taxon>
        <taxon>Pseudomonadati</taxon>
        <taxon>Pseudomonadota</taxon>
        <taxon>Gammaproteobacteria</taxon>
        <taxon>Methylococcales</taxon>
        <taxon>Crenotrichaceae</taxon>
        <taxon>Crenothrix</taxon>
    </lineage>
</organism>
<reference evidence="3" key="1">
    <citation type="submission" date="2017-02" db="EMBL/GenBank/DDBJ databases">
        <authorList>
            <person name="Daims H."/>
        </authorList>
    </citation>
    <scope>NUCLEOTIDE SEQUENCE [LARGE SCALE GENOMIC DNA]</scope>
</reference>
<evidence type="ECO:0000313" key="2">
    <source>
        <dbReference type="EMBL" id="SJM94522.1"/>
    </source>
</evidence>
<gene>
    <name evidence="2" type="ORF">CRENPOLYSF1_550008</name>
</gene>
<keyword evidence="1" id="KW-0732">Signal</keyword>
<proteinExistence type="predicted"/>
<protein>
    <submittedName>
        <fullName evidence="2">Uncharacterized protein</fullName>
    </submittedName>
</protein>
<dbReference type="Proteomes" id="UP000195667">
    <property type="component" value="Unassembled WGS sequence"/>
</dbReference>
<evidence type="ECO:0000256" key="1">
    <source>
        <dbReference type="SAM" id="SignalP"/>
    </source>
</evidence>
<name>A0A1R4HE64_9GAMM</name>
<feature type="signal peptide" evidence="1">
    <location>
        <begin position="1"/>
        <end position="22"/>
    </location>
</feature>
<sequence length="96" mass="11051">MINSKKNIVYACLIIICTNAAAWEGDEDQSSAQQNLNAQILSQPFNVADETTLDESLSEATKRGKPTKSEVKTGQYQYFHNGYYYPYWAYSRGYWY</sequence>
<feature type="chain" id="PRO_5013386018" evidence="1">
    <location>
        <begin position="23"/>
        <end position="96"/>
    </location>
</feature>
<dbReference type="AlphaFoldDB" id="A0A1R4HE64"/>